<organism evidence="7 8">
    <name type="scientific">Anaerotignum lactatifermentans DSM 14214</name>
    <dbReference type="NCBI Taxonomy" id="1121323"/>
    <lineage>
        <taxon>Bacteria</taxon>
        <taxon>Bacillati</taxon>
        <taxon>Bacillota</taxon>
        <taxon>Clostridia</taxon>
        <taxon>Lachnospirales</taxon>
        <taxon>Anaerotignaceae</taxon>
        <taxon>Anaerotignum</taxon>
    </lineage>
</organism>
<dbReference type="InterPro" id="IPR049453">
    <property type="entry name" value="Memb_transporter_dom"/>
</dbReference>
<protein>
    <submittedName>
        <fullName evidence="7">Uncharacterized membrane protein YccC</fullName>
    </submittedName>
</protein>
<comment type="subcellular location">
    <subcellularLocation>
        <location evidence="1">Membrane</location>
        <topology evidence="1">Multi-pass membrane protein</topology>
    </subcellularLocation>
</comment>
<keyword evidence="2 5" id="KW-0812">Transmembrane</keyword>
<feature type="domain" description="Integral membrane bound transporter" evidence="6">
    <location>
        <begin position="364"/>
        <end position="479"/>
    </location>
</feature>
<dbReference type="Pfam" id="PF13515">
    <property type="entry name" value="FUSC_2"/>
    <property type="match status" value="1"/>
</dbReference>
<evidence type="ECO:0000256" key="4">
    <source>
        <dbReference type="ARBA" id="ARBA00023136"/>
    </source>
</evidence>
<evidence type="ECO:0000313" key="7">
    <source>
        <dbReference type="EMBL" id="SHL51203.1"/>
    </source>
</evidence>
<keyword evidence="8" id="KW-1185">Reference proteome</keyword>
<keyword evidence="3 5" id="KW-1133">Transmembrane helix</keyword>
<gene>
    <name evidence="7" type="ORF">SAMN02745138_03529</name>
</gene>
<dbReference type="EMBL" id="FRAH01000123">
    <property type="protein sequence ID" value="SHL51203.1"/>
    <property type="molecule type" value="Genomic_DNA"/>
</dbReference>
<feature type="transmembrane region" description="Helical" evidence="5">
    <location>
        <begin position="423"/>
        <end position="445"/>
    </location>
</feature>
<proteinExistence type="predicted"/>
<feature type="transmembrane region" description="Helical" evidence="5">
    <location>
        <begin position="21"/>
        <end position="53"/>
    </location>
</feature>
<evidence type="ECO:0000313" key="8">
    <source>
        <dbReference type="Proteomes" id="UP000183975"/>
    </source>
</evidence>
<dbReference type="OrthoDB" id="1893152at2"/>
<evidence type="ECO:0000256" key="3">
    <source>
        <dbReference type="ARBA" id="ARBA00022989"/>
    </source>
</evidence>
<dbReference type="Proteomes" id="UP000183975">
    <property type="component" value="Unassembled WGS sequence"/>
</dbReference>
<dbReference type="GO" id="GO:0016020">
    <property type="term" value="C:membrane"/>
    <property type="evidence" value="ECO:0007669"/>
    <property type="project" value="UniProtKB-SubCell"/>
</dbReference>
<reference evidence="7 8" key="1">
    <citation type="submission" date="2016-11" db="EMBL/GenBank/DDBJ databases">
        <authorList>
            <person name="Jaros S."/>
            <person name="Januszkiewicz K."/>
            <person name="Wedrychowicz H."/>
        </authorList>
    </citation>
    <scope>NUCLEOTIDE SEQUENCE [LARGE SCALE GENOMIC DNA]</scope>
    <source>
        <strain evidence="7 8">DSM 14214</strain>
    </source>
</reference>
<feature type="transmembrane region" description="Helical" evidence="5">
    <location>
        <begin position="132"/>
        <end position="153"/>
    </location>
</feature>
<feature type="transmembrane region" description="Helical" evidence="5">
    <location>
        <begin position="395"/>
        <end position="416"/>
    </location>
</feature>
<evidence type="ECO:0000256" key="5">
    <source>
        <dbReference type="SAM" id="Phobius"/>
    </source>
</evidence>
<dbReference type="RefSeq" id="WP_072853924.1">
    <property type="nucleotide sequence ID" value="NZ_FRAH01000123.1"/>
</dbReference>
<feature type="transmembrane region" description="Helical" evidence="5">
    <location>
        <begin position="350"/>
        <end position="375"/>
    </location>
</feature>
<evidence type="ECO:0000256" key="2">
    <source>
        <dbReference type="ARBA" id="ARBA00022692"/>
    </source>
</evidence>
<evidence type="ECO:0000256" key="1">
    <source>
        <dbReference type="ARBA" id="ARBA00004141"/>
    </source>
</evidence>
<accession>A0A1M7B8C6</accession>
<name>A0A1M7B8C6_9FIRM</name>
<evidence type="ECO:0000259" key="6">
    <source>
        <dbReference type="Pfam" id="PF13515"/>
    </source>
</evidence>
<feature type="transmembrane region" description="Helical" evidence="5">
    <location>
        <begin position="465"/>
        <end position="487"/>
    </location>
</feature>
<dbReference type="AlphaFoldDB" id="A0A1M7B8C6"/>
<sequence length="667" mass="77470">MEKIKKYLPKFRPNWRGALPVVLFFGASFLLVAVFFGLQFVMTASVITVLFQIRHARYNSWGYLFRQLVICEALALFAMIATLDTPLSLLLNFTIPFALVFLQSSQFVPKGYFASAMIFVFLQFMPPEPKDFGVQLEVVLVCWVFLAIVLKLYPYLQRGKKQAKPTVQTLHTGLKQLSQILTRIADGETDGDFSKELYKLEDTYHRMAYQMQTVFQKGNHGKKCFDMLAVMFQRSFYLVRDKAWQQDEVQQNALPRLTEVAELAEEASQTLNETDNTELIAKARTLLEQREMPEGRVRIFYRSCLHMLILICHTYPATKKQNLQWFGVDWQETWLKFRRRISRHSIETRFALRLSVVLTISCGAMAISHANHVYWFPLNAFLLLQPSFEDSEHRLVTRPIGTALGCLVVALVEPFLPTVPMQFAFAFLMMFFMYCSTPGTWVQPIFSTSFALILASMSMQDNTLIWLRIAYVITAVLLVSVINLFFFPTTKEKQFALNIRRLFQLHASYWEIARRSLSQNVDLHEYNELLTEFHMIYAQCREYIQKELPGETGTVYHELLVTLWKTFSELEQTAYLMQTGSAEREEYPALMDLTIQLQREIFPPQPTTPSIALHRDFHDKDLTYVLTQYMRNSGHLRSLYSQVASNTLILKKKELARKSKPPVERVV</sequence>
<keyword evidence="4 5" id="KW-0472">Membrane</keyword>